<name>A0ABU6QDI0_9FABA</name>
<keyword evidence="2" id="KW-1185">Reference proteome</keyword>
<dbReference type="EMBL" id="JASCZI010000171">
    <property type="protein sequence ID" value="MED6109655.1"/>
    <property type="molecule type" value="Genomic_DNA"/>
</dbReference>
<accession>A0ABU6QDI0</accession>
<organism evidence="1 2">
    <name type="scientific">Stylosanthes scabra</name>
    <dbReference type="NCBI Taxonomy" id="79078"/>
    <lineage>
        <taxon>Eukaryota</taxon>
        <taxon>Viridiplantae</taxon>
        <taxon>Streptophyta</taxon>
        <taxon>Embryophyta</taxon>
        <taxon>Tracheophyta</taxon>
        <taxon>Spermatophyta</taxon>
        <taxon>Magnoliopsida</taxon>
        <taxon>eudicotyledons</taxon>
        <taxon>Gunneridae</taxon>
        <taxon>Pentapetalae</taxon>
        <taxon>rosids</taxon>
        <taxon>fabids</taxon>
        <taxon>Fabales</taxon>
        <taxon>Fabaceae</taxon>
        <taxon>Papilionoideae</taxon>
        <taxon>50 kb inversion clade</taxon>
        <taxon>dalbergioids sensu lato</taxon>
        <taxon>Dalbergieae</taxon>
        <taxon>Pterocarpus clade</taxon>
        <taxon>Stylosanthes</taxon>
    </lineage>
</organism>
<proteinExistence type="predicted"/>
<comment type="caution">
    <text evidence="1">The sequence shown here is derived from an EMBL/GenBank/DDBJ whole genome shotgun (WGS) entry which is preliminary data.</text>
</comment>
<evidence type="ECO:0000313" key="1">
    <source>
        <dbReference type="EMBL" id="MED6109655.1"/>
    </source>
</evidence>
<reference evidence="1 2" key="1">
    <citation type="journal article" date="2023" name="Plants (Basel)">
        <title>Bridging the Gap: Combining Genomics and Transcriptomics Approaches to Understand Stylosanthes scabra, an Orphan Legume from the Brazilian Caatinga.</title>
        <authorList>
            <person name="Ferreira-Neto J.R.C."/>
            <person name="da Silva M.D."/>
            <person name="Binneck E."/>
            <person name="de Melo N.F."/>
            <person name="da Silva R.H."/>
            <person name="de Melo A.L.T.M."/>
            <person name="Pandolfi V."/>
            <person name="Bustamante F.O."/>
            <person name="Brasileiro-Vidal A.C."/>
            <person name="Benko-Iseppon A.M."/>
        </authorList>
    </citation>
    <scope>NUCLEOTIDE SEQUENCE [LARGE SCALE GENOMIC DNA]</scope>
    <source>
        <tissue evidence="1">Leaves</tissue>
    </source>
</reference>
<gene>
    <name evidence="1" type="ORF">PIB30_035650</name>
</gene>
<protein>
    <submittedName>
        <fullName evidence="1">Uncharacterized protein</fullName>
    </submittedName>
</protein>
<sequence>MTPAVTKMVFCYTGGELARRIRLLCCNLLPCWFYSLSSSKHLSSMNHHHSRFLSFVQLESAAATEKLDGGSNDVSIGDVSLSLKPSLSLSRIPPLALLRDDSHQFGTVASLSIFFTFPL</sequence>
<evidence type="ECO:0000313" key="2">
    <source>
        <dbReference type="Proteomes" id="UP001341840"/>
    </source>
</evidence>
<dbReference type="Proteomes" id="UP001341840">
    <property type="component" value="Unassembled WGS sequence"/>
</dbReference>